<sequence>MTRVTVIGGGCIGVSVASHLVERDIDVRLLDKGYAAGETTGKAGGLIFSQLHEPADVRAMAYSLEFFRSLSERDNHFTFHESGFLRLGTEAERPVFEHEVAMQREAGADVRLVEPDEMGMIYPSLSLDGVTVGTYSPSDGYADPHTFTTTLLADAEANGLEYRPGTRVIDVTASESPSVTTEEGTIESDVVVIAAGPWSHRLAALADVDLPAKPYRAQALVTAPVGVDVGTVYDAHEGVYFRTTQDTGLLVGDGTEEVEADPDDYSRRADFDFLATMSETIERRLSAADVGVQNAWAGLCTATPDCFPLVGRPPFESGAEPRPDGLLVAAGLQGHGFMRSPAVGRAIAELICDDRPPVAEWRPTRFDDDPGDFEIEEMLTLEGKYHNLE</sequence>
<evidence type="ECO:0000256" key="1">
    <source>
        <dbReference type="ARBA" id="ARBA00023002"/>
    </source>
</evidence>
<organism evidence="3 4">
    <name type="scientific">Natronococcus pandeyae</name>
    <dbReference type="NCBI Taxonomy" id="2055836"/>
    <lineage>
        <taxon>Archaea</taxon>
        <taxon>Methanobacteriati</taxon>
        <taxon>Methanobacteriota</taxon>
        <taxon>Stenosarchaea group</taxon>
        <taxon>Halobacteria</taxon>
        <taxon>Halobacteriales</taxon>
        <taxon>Natrialbaceae</taxon>
        <taxon>Natronococcus</taxon>
    </lineage>
</organism>
<dbReference type="InterPro" id="IPR006076">
    <property type="entry name" value="FAD-dep_OxRdtase"/>
</dbReference>
<dbReference type="AlphaFoldDB" id="A0A8J8TPQ0"/>
<dbReference type="Proteomes" id="UP000766904">
    <property type="component" value="Unassembled WGS sequence"/>
</dbReference>
<feature type="domain" description="FAD dependent oxidoreductase" evidence="2">
    <location>
        <begin position="3"/>
        <end position="350"/>
    </location>
</feature>
<gene>
    <name evidence="3" type="ORF">CV102_25065</name>
</gene>
<comment type="caution">
    <text evidence="3">The sequence shown here is derived from an EMBL/GenBank/DDBJ whole genome shotgun (WGS) entry which is preliminary data.</text>
</comment>
<accession>A0A8J8TPQ0</accession>
<dbReference type="InterPro" id="IPR036188">
    <property type="entry name" value="FAD/NAD-bd_sf"/>
</dbReference>
<evidence type="ECO:0000313" key="3">
    <source>
        <dbReference type="EMBL" id="TYL35949.1"/>
    </source>
</evidence>
<dbReference type="PANTHER" id="PTHR13847:SF287">
    <property type="entry name" value="FAD-DEPENDENT OXIDOREDUCTASE DOMAIN-CONTAINING PROTEIN 1"/>
    <property type="match status" value="1"/>
</dbReference>
<reference evidence="3" key="1">
    <citation type="submission" date="2017-11" db="EMBL/GenBank/DDBJ databases">
        <authorList>
            <person name="Kajale S.C."/>
            <person name="Sharma A."/>
        </authorList>
    </citation>
    <scope>NUCLEOTIDE SEQUENCE</scope>
    <source>
        <strain evidence="3">LS1_42</strain>
    </source>
</reference>
<dbReference type="SUPFAM" id="SSF51905">
    <property type="entry name" value="FAD/NAD(P)-binding domain"/>
    <property type="match status" value="1"/>
</dbReference>
<dbReference type="EMBL" id="PHNJ01000026">
    <property type="protein sequence ID" value="TYL35949.1"/>
    <property type="molecule type" value="Genomic_DNA"/>
</dbReference>
<dbReference type="OrthoDB" id="168391at2157"/>
<protein>
    <recommendedName>
        <fullName evidence="2">FAD dependent oxidoreductase domain-containing protein</fullName>
    </recommendedName>
</protein>
<dbReference type="PANTHER" id="PTHR13847">
    <property type="entry name" value="SARCOSINE DEHYDROGENASE-RELATED"/>
    <property type="match status" value="1"/>
</dbReference>
<keyword evidence="4" id="KW-1185">Reference proteome</keyword>
<dbReference type="RefSeq" id="WP_148860698.1">
    <property type="nucleotide sequence ID" value="NZ_PHNJ01000026.1"/>
</dbReference>
<evidence type="ECO:0000259" key="2">
    <source>
        <dbReference type="Pfam" id="PF01266"/>
    </source>
</evidence>
<dbReference type="Pfam" id="PF01266">
    <property type="entry name" value="DAO"/>
    <property type="match status" value="1"/>
</dbReference>
<dbReference type="Gene3D" id="3.30.9.10">
    <property type="entry name" value="D-Amino Acid Oxidase, subunit A, domain 2"/>
    <property type="match status" value="1"/>
</dbReference>
<keyword evidence="1" id="KW-0560">Oxidoreductase</keyword>
<name>A0A8J8TPQ0_9EURY</name>
<evidence type="ECO:0000313" key="4">
    <source>
        <dbReference type="Proteomes" id="UP000766904"/>
    </source>
</evidence>
<dbReference type="Gene3D" id="3.50.50.60">
    <property type="entry name" value="FAD/NAD(P)-binding domain"/>
    <property type="match status" value="1"/>
</dbReference>
<dbReference type="GO" id="GO:0005737">
    <property type="term" value="C:cytoplasm"/>
    <property type="evidence" value="ECO:0007669"/>
    <property type="project" value="TreeGrafter"/>
</dbReference>
<dbReference type="GO" id="GO:0016491">
    <property type="term" value="F:oxidoreductase activity"/>
    <property type="evidence" value="ECO:0007669"/>
    <property type="project" value="UniProtKB-KW"/>
</dbReference>
<proteinExistence type="predicted"/>